<sequence length="1249" mass="138386">MHLLLAQKGTIAEQDKAIDLGQSPADVIFLSAADTELASLSVAKAALKKTTSSLRLVNLLSLSHPMSVDTYVEKTASYAKLIVLRVIGGESYWPYGLQVFHSLALEKNIKLVVLPGDDKIDENLQKFSTVAEEDCHNLWHYLIEASAQNMRSFLEYCDYLLGRHEKPVEAIPLMKAGLWSPGDPSLTVDDLVKRHNSTHKPVVAICFYRALVQSGQTASVEALIDALEKRGLIALPIFVSSLKDELSVAIVDSIFDRLSPDIVLNATGFAVSNGHTGRKPTVLEKRGAIVLQVVFAGSSKEQWEKDGRGLTARDLAMNVALPEVDGRVFTRAVSFKSAVEFDDETECNVVVHKPLKDRVDFVAELTKNWVRLRNKKPEERHIAIVMANYPGGDGRLGHGVGLDTPAAMIVTLNAMKNQGYEIENIPENGNELMRLMIEGPTNEGVKGRLVRKALSLSLYKKFFQSLDKKIQDEVTARWGAPEDDAYVVDNGLALPVLMLGETVVGLQPERAFGMDAKQVYHAPDIVPTHHYLAFYFWLRFVYKADAIIHMGKHGNLEWLPGKALALSNHCYPEIALGPMPHIYPFIVNDPGEGTQAKRRSSAVIIDHLTPPLTRAESYGPLKDLEGLVDEYYEASGVDPRRLVKLKGEILDLVRLTGLNHDAGIEDHDSDDLALQKLDAFLCDLKELQIRDGLHIFGKAPSGEQLENLLVATARVPRGDGENGSLHRAIADDLGLTFDPLDCVFSEKWQGEKPEILKRMTDSLWRTTGDTVERIELLALALVSGKVTRPQNFTKTAPILKNIEETLRPLILSCGNAEIDGLLTALDGRFVEPGPSGAPTRGRPDVFPTGRNFFSVDTRAVPTQSAWQLGKKSAELLIIRYVQDHGDWPKAFGLTAWGTANMRTGGDDIAQALALIGVKPLWDAASRRVTGVEVIPVAVLGRPRVDVTLRISGFFRDAFPEQIALFDQAVRLVASLDEEEEDNPLHAHYLKDVKTLTETGKSTKEAEREAGFRVFGARPGVYGTGVQELLDKGEWNDRNDLGKAWIAHSSFAYGKEDGVAAQNMLENRLHHINAVVQNQDNREHDLLDSGEYYAFEGGMASAVADKQGAFPKVYHNDMSRPERPMIKTLQEEIGRTLRGRAVNPKWIEGVMRHGFKGAVEMAATVDYLFAFSATTNAVSNEQFEAIYNAYIDDETVRNFLIGNNPAALREMAHKLEQAIRRELWKPRSNSALFELEELQKGSIRWTPKKS</sequence>
<dbReference type="RefSeq" id="WP_075870524.1">
    <property type="nucleotide sequence ID" value="NZ_CALYQA010000008.1"/>
</dbReference>
<dbReference type="InterPro" id="IPR011953">
    <property type="entry name" value="Cobalto_CobN"/>
</dbReference>
<keyword evidence="3" id="KW-0436">Ligase</keyword>
<evidence type="ECO:0000256" key="1">
    <source>
        <dbReference type="NCBIfam" id="TIGR02257"/>
    </source>
</evidence>
<keyword evidence="4" id="KW-1185">Reference proteome</keyword>
<dbReference type="Pfam" id="PF02514">
    <property type="entry name" value="CobN-Mg_chel"/>
    <property type="match status" value="1"/>
</dbReference>
<reference evidence="3 4" key="1">
    <citation type="submission" date="2016-12" db="EMBL/GenBank/DDBJ databases">
        <title>Comparative genomics of Bartonella apis.</title>
        <authorList>
            <person name="Engel P."/>
        </authorList>
    </citation>
    <scope>NUCLEOTIDE SEQUENCE [LARGE SCALE GENOMIC DNA]</scope>
    <source>
        <strain evidence="3 4">PEB0149</strain>
    </source>
</reference>
<dbReference type="AlphaFoldDB" id="A0A1R0F6S5"/>
<dbReference type="EMBL" id="LXYT01000003">
    <property type="protein sequence ID" value="OLY42673.1"/>
    <property type="molecule type" value="Genomic_DNA"/>
</dbReference>
<feature type="domain" description="CobN/magnesium chelatase" evidence="2">
    <location>
        <begin position="139"/>
        <end position="1228"/>
    </location>
</feature>
<dbReference type="NCBIfam" id="TIGR02257">
    <property type="entry name" value="cobalto_cobN"/>
    <property type="match status" value="1"/>
</dbReference>
<protein>
    <recommendedName>
        <fullName evidence="1">Cobaltochelatase subunit CobN</fullName>
        <ecNumber evidence="1">6.6.1.2</ecNumber>
    </recommendedName>
</protein>
<gene>
    <name evidence="3" type="ORF">PEB0149_000790</name>
</gene>
<accession>A0A1R0F6S5</accession>
<dbReference type="PANTHER" id="PTHR44119">
    <property type="entry name" value="MAGNESIUM-CHELATASE SUBUNIT CHLH, CHLOROPLASTIC"/>
    <property type="match status" value="1"/>
</dbReference>
<dbReference type="PANTHER" id="PTHR44119:SF4">
    <property type="entry name" value="AEROBIC COBALTOCHELATASE SUBUNIT COBN"/>
    <property type="match status" value="1"/>
</dbReference>
<evidence type="ECO:0000259" key="2">
    <source>
        <dbReference type="Pfam" id="PF02514"/>
    </source>
</evidence>
<dbReference type="GO" id="GO:0009236">
    <property type="term" value="P:cobalamin biosynthetic process"/>
    <property type="evidence" value="ECO:0007669"/>
    <property type="project" value="UniProtKB-UniRule"/>
</dbReference>
<organism evidence="3 4">
    <name type="scientific">Bartonella apis</name>
    <dbReference type="NCBI Taxonomy" id="1686310"/>
    <lineage>
        <taxon>Bacteria</taxon>
        <taxon>Pseudomonadati</taxon>
        <taxon>Pseudomonadota</taxon>
        <taxon>Alphaproteobacteria</taxon>
        <taxon>Hyphomicrobiales</taxon>
        <taxon>Bartonellaceae</taxon>
        <taxon>Bartonella</taxon>
    </lineage>
</organism>
<proteinExistence type="predicted"/>
<dbReference type="InterPro" id="IPR003672">
    <property type="entry name" value="CobN/Mg_chltase"/>
</dbReference>
<dbReference type="EC" id="6.6.1.2" evidence="1"/>
<evidence type="ECO:0000313" key="3">
    <source>
        <dbReference type="EMBL" id="OLY42673.1"/>
    </source>
</evidence>
<comment type="caution">
    <text evidence="3">The sequence shown here is derived from an EMBL/GenBank/DDBJ whole genome shotgun (WGS) entry which is preliminary data.</text>
</comment>
<dbReference type="OrthoDB" id="9757976at2"/>
<dbReference type="GO" id="GO:0051116">
    <property type="term" value="F:cobaltochelatase activity"/>
    <property type="evidence" value="ECO:0007669"/>
    <property type="project" value="UniProtKB-UniRule"/>
</dbReference>
<evidence type="ECO:0000313" key="4">
    <source>
        <dbReference type="Proteomes" id="UP000187344"/>
    </source>
</evidence>
<dbReference type="Proteomes" id="UP000187344">
    <property type="component" value="Unassembled WGS sequence"/>
</dbReference>
<name>A0A1R0F6S5_9HYPH</name>
<dbReference type="CDD" id="cd10150">
    <property type="entry name" value="CobN_like"/>
    <property type="match status" value="1"/>
</dbReference>